<dbReference type="KEGG" id="xne:XNC1_2584"/>
<dbReference type="STRING" id="406817.XNC1_2584"/>
<name>D3VHJ5_XENNA</name>
<dbReference type="GeneID" id="94019026"/>
<keyword evidence="2" id="KW-1185">Reference proteome</keyword>
<dbReference type="EMBL" id="FN667742">
    <property type="protein sequence ID" value="CBJ90640.1"/>
    <property type="molecule type" value="Genomic_DNA"/>
</dbReference>
<dbReference type="AlphaFoldDB" id="D3VHJ5"/>
<gene>
    <name evidence="1" type="ordered locus">XNC1_2584</name>
</gene>
<sequence>MAGTQHTQTRPKFTCLIASGNQRLIDIHVQRFITVLAGISFLRSVFRQGVRRG</sequence>
<protein>
    <submittedName>
        <fullName evidence="1">Uncharacterized protein</fullName>
    </submittedName>
</protein>
<evidence type="ECO:0000313" key="1">
    <source>
        <dbReference type="EMBL" id="CBJ90640.1"/>
    </source>
</evidence>
<dbReference type="HOGENOM" id="CLU_177888_0_0_6"/>
<proteinExistence type="predicted"/>
<organism evidence="1 2">
    <name type="scientific">Xenorhabdus nematophila (strain ATCC 19061 / DSM 3370 / CCUG 14189 / LMG 1036 / NCIMB 9965 / AN6)</name>
    <dbReference type="NCBI Taxonomy" id="406817"/>
    <lineage>
        <taxon>Bacteria</taxon>
        <taxon>Pseudomonadati</taxon>
        <taxon>Pseudomonadota</taxon>
        <taxon>Gammaproteobacteria</taxon>
        <taxon>Enterobacterales</taxon>
        <taxon>Morganellaceae</taxon>
        <taxon>Xenorhabdus</taxon>
    </lineage>
</organism>
<dbReference type="RefSeq" id="WP_013184522.1">
    <property type="nucleotide sequence ID" value="NC_014228.1"/>
</dbReference>
<reference evidence="1 2" key="1">
    <citation type="journal article" date="2011" name="PLoS ONE">
        <title>The entomopathogenic bacterial endosymbionts xenorhabdus and photorhabdus: convergent lifestyles from divergent genomes.</title>
        <authorList>
            <person name="Chaston J.M."/>
            <person name="Suen G."/>
            <person name="Tucker S.L."/>
            <person name="Andersen A.W."/>
            <person name="Bhasin A."/>
            <person name="Bode E."/>
            <person name="Bode H.B."/>
            <person name="Brachmann A.O."/>
            <person name="Cowles C.E."/>
            <person name="Cowles K.N."/>
            <person name="Darby C."/>
            <person name="de Leon L."/>
            <person name="Drace K."/>
            <person name="Du Z."/>
            <person name="Givaudan A."/>
            <person name="Herbert Tran E.E."/>
            <person name="Jewell K.A."/>
            <person name="Knack J.J."/>
            <person name="Krasomil-Osterfeld K.C."/>
            <person name="Kukor R."/>
            <person name="Lanois A."/>
            <person name="Latreille P."/>
            <person name="Leimgruber N.K."/>
            <person name="Lipke C.M."/>
            <person name="Liu R."/>
            <person name="Lu X."/>
            <person name="Martens E.C."/>
            <person name="Marri P.R."/>
            <person name="Medigue C."/>
            <person name="Menard M.L."/>
            <person name="Miller N.M."/>
            <person name="Morales-Soto N."/>
            <person name="Norton S."/>
            <person name="Ogier J.C."/>
            <person name="Orchard S.S."/>
            <person name="Park D."/>
            <person name="Park Y."/>
            <person name="Qurollo B.A."/>
            <person name="Sugar D.R."/>
            <person name="Richards G.R."/>
            <person name="Rouy Z."/>
            <person name="Slominski B."/>
            <person name="Slominski K."/>
            <person name="Snyder H."/>
            <person name="Tjaden B.C."/>
            <person name="van der Hoeven R."/>
            <person name="Welch R.D."/>
            <person name="Wheeler C."/>
            <person name="Xiang B."/>
            <person name="Barbazuk B."/>
            <person name="Gaudriault S."/>
            <person name="Goodner B."/>
            <person name="Slater S.C."/>
            <person name="Forst S."/>
            <person name="Goldman B.S."/>
            <person name="Goodrich-Blair H."/>
        </authorList>
    </citation>
    <scope>NUCLEOTIDE SEQUENCE [LARGE SCALE GENOMIC DNA]</scope>
    <source>
        <strain evidence="2">ATCC 19061 / DSM 3370 / CCUG 14189 / LMG 1036 / NCIMB 9965 / AN6</strain>
    </source>
</reference>
<accession>D3VHJ5</accession>
<dbReference type="Proteomes" id="UP000008075">
    <property type="component" value="Chromosome"/>
</dbReference>
<evidence type="ECO:0000313" key="2">
    <source>
        <dbReference type="Proteomes" id="UP000008075"/>
    </source>
</evidence>